<dbReference type="AlphaFoldDB" id="A0AAP0IQX3"/>
<feature type="region of interest" description="Disordered" evidence="1">
    <location>
        <begin position="1"/>
        <end position="74"/>
    </location>
</feature>
<name>A0AAP0IQX3_9MAGN</name>
<accession>A0AAP0IQX3</accession>
<comment type="caution">
    <text evidence="2">The sequence shown here is derived from an EMBL/GenBank/DDBJ whole genome shotgun (WGS) entry which is preliminary data.</text>
</comment>
<gene>
    <name evidence="2" type="ORF">Scep_017688</name>
</gene>
<protein>
    <submittedName>
        <fullName evidence="2">Uncharacterized protein</fullName>
    </submittedName>
</protein>
<feature type="compositionally biased region" description="Basic and acidic residues" evidence="1">
    <location>
        <begin position="1"/>
        <end position="10"/>
    </location>
</feature>
<evidence type="ECO:0000256" key="1">
    <source>
        <dbReference type="SAM" id="MobiDB-lite"/>
    </source>
</evidence>
<proteinExistence type="predicted"/>
<sequence length="107" mass="11413">MASRGGDQRAGRSRTSGALRLDGATPKLPRRARRNDDQRDAKELTSGGGSDDSGAVISVGQRRGGALPDQLIPDETQQQWTTGCFDDDLDCSRRISAVQQGEGSIAR</sequence>
<evidence type="ECO:0000313" key="2">
    <source>
        <dbReference type="EMBL" id="KAK9119595.1"/>
    </source>
</evidence>
<reference evidence="2 3" key="1">
    <citation type="submission" date="2024-01" db="EMBL/GenBank/DDBJ databases">
        <title>Genome assemblies of Stephania.</title>
        <authorList>
            <person name="Yang L."/>
        </authorList>
    </citation>
    <scope>NUCLEOTIDE SEQUENCE [LARGE SCALE GENOMIC DNA]</scope>
    <source>
        <strain evidence="2">JXDWG</strain>
        <tissue evidence="2">Leaf</tissue>
    </source>
</reference>
<feature type="compositionally biased region" description="Basic and acidic residues" evidence="1">
    <location>
        <begin position="34"/>
        <end position="43"/>
    </location>
</feature>
<keyword evidence="3" id="KW-1185">Reference proteome</keyword>
<evidence type="ECO:0000313" key="3">
    <source>
        <dbReference type="Proteomes" id="UP001419268"/>
    </source>
</evidence>
<dbReference type="Proteomes" id="UP001419268">
    <property type="component" value="Unassembled WGS sequence"/>
</dbReference>
<dbReference type="EMBL" id="JBBNAG010000007">
    <property type="protein sequence ID" value="KAK9119595.1"/>
    <property type="molecule type" value="Genomic_DNA"/>
</dbReference>
<organism evidence="2 3">
    <name type="scientific">Stephania cephalantha</name>
    <dbReference type="NCBI Taxonomy" id="152367"/>
    <lineage>
        <taxon>Eukaryota</taxon>
        <taxon>Viridiplantae</taxon>
        <taxon>Streptophyta</taxon>
        <taxon>Embryophyta</taxon>
        <taxon>Tracheophyta</taxon>
        <taxon>Spermatophyta</taxon>
        <taxon>Magnoliopsida</taxon>
        <taxon>Ranunculales</taxon>
        <taxon>Menispermaceae</taxon>
        <taxon>Menispermoideae</taxon>
        <taxon>Cissampelideae</taxon>
        <taxon>Stephania</taxon>
    </lineage>
</organism>